<dbReference type="KEGG" id="aaf:AURANDRAFT_64627"/>
<dbReference type="InterPro" id="IPR003347">
    <property type="entry name" value="JmjC_dom"/>
</dbReference>
<dbReference type="InterPro" id="IPR014710">
    <property type="entry name" value="RmlC-like_jellyroll"/>
</dbReference>
<keyword evidence="5" id="KW-1185">Reference proteome</keyword>
<feature type="domain" description="JmjC" evidence="3">
    <location>
        <begin position="259"/>
        <end position="419"/>
    </location>
</feature>
<dbReference type="SUPFAM" id="SSF48097">
    <property type="entry name" value="Regulator of G-protein signaling, RGS"/>
    <property type="match status" value="1"/>
</dbReference>
<feature type="region of interest" description="Disordered" evidence="1">
    <location>
        <begin position="732"/>
        <end position="778"/>
    </location>
</feature>
<dbReference type="InParanoid" id="F0YB07"/>
<dbReference type="PROSITE" id="PS50132">
    <property type="entry name" value="RGS"/>
    <property type="match status" value="1"/>
</dbReference>
<dbReference type="OrthoDB" id="19311at2759"/>
<dbReference type="Gene3D" id="2.60.120.10">
    <property type="entry name" value="Jelly Rolls"/>
    <property type="match status" value="1"/>
</dbReference>
<dbReference type="SUPFAM" id="SSF51197">
    <property type="entry name" value="Clavaminate synthase-like"/>
    <property type="match status" value="1"/>
</dbReference>
<dbReference type="InterPro" id="IPR016137">
    <property type="entry name" value="RGS"/>
</dbReference>
<protein>
    <recommendedName>
        <fullName evidence="6">JmjC domain-containing protein</fullName>
    </recommendedName>
</protein>
<dbReference type="Pfam" id="PF00615">
    <property type="entry name" value="RGS"/>
    <property type="match status" value="1"/>
</dbReference>
<feature type="region of interest" description="Disordered" evidence="1">
    <location>
        <begin position="1853"/>
        <end position="1882"/>
    </location>
</feature>
<dbReference type="InterPro" id="IPR044926">
    <property type="entry name" value="RGS_subdomain_2"/>
</dbReference>
<dbReference type="SMART" id="SM00315">
    <property type="entry name" value="RGS"/>
    <property type="match status" value="1"/>
</dbReference>
<evidence type="ECO:0000313" key="4">
    <source>
        <dbReference type="EMBL" id="EGB07545.1"/>
    </source>
</evidence>
<organism evidence="5">
    <name type="scientific">Aureococcus anophagefferens</name>
    <name type="common">Harmful bloom alga</name>
    <dbReference type="NCBI Taxonomy" id="44056"/>
    <lineage>
        <taxon>Eukaryota</taxon>
        <taxon>Sar</taxon>
        <taxon>Stramenopiles</taxon>
        <taxon>Ochrophyta</taxon>
        <taxon>Pelagophyceae</taxon>
        <taxon>Pelagomonadales</taxon>
        <taxon>Pelagomonadaceae</taxon>
        <taxon>Aureococcus</taxon>
    </lineage>
</organism>
<dbReference type="PROSITE" id="PS51184">
    <property type="entry name" value="JMJC"/>
    <property type="match status" value="1"/>
</dbReference>
<dbReference type="Pfam" id="PF13621">
    <property type="entry name" value="Cupin_8"/>
    <property type="match status" value="1"/>
</dbReference>
<feature type="region of interest" description="Disordered" evidence="1">
    <location>
        <begin position="1331"/>
        <end position="1350"/>
    </location>
</feature>
<dbReference type="Proteomes" id="UP000002729">
    <property type="component" value="Unassembled WGS sequence"/>
</dbReference>
<sequence>MLRVDARAARATADEAMLALDRRAGRAAVEIASLFDLAGDAARFARPGNRGVYVVDLDMRGRANARFAAADEEATSPTEGGGPLALPVAGYCAARGVDAARFAGTLRRVASIAAQRCCRTAEARRAAATMAMAPETPLAALKCFAQFASRGIAPKHWNPPVPAAVAALPATGDGFGDFVKRHEPCVVKGWGLEGPYAALLEKFGDDAYLKERCGSREVPTRGSWIDVLSGERVFASAANGSATLAEVLDQRRTERVPTRYAAKIDLARTLPELAADLAAAEARSPRAAFGHWFGDAQPVHAYVAPGGAATATHVDPAEQLLLVVGGAKAVRLFAPGAAAALKPSNAPLFSVAALATVGPHAPFSAAPPAPFVDVALAAGDVLYLPAFWWHAVSAAPAVIREVSAAPAVTRSSAARPGSRAPAPPGAMETDPRLARFYKDVTPRKRLRTAVDFVRTCGDAAHECEFLTENAWRIIETCFETVEQYERMTSGEWEQDAPKARPIAFAKRVLRGEKVIEERDWSDVFFLVRRVIEASAAAGVTDEMDALAALAASAAPRRSGDGDEPAADEPAASDGCDDDPLPARATVGDRLRRASGGLFSFGSNVKKKVLSLSPSARILLLCRKVLHPDAATAARLEGVRLLLQLAEGLLERAAASWCVGGSAAEQVRCTELLEAALGGERAEAAEWADGEASAAAFAGHRWTGQKTPAETRLALVEEFLKYSLGSSLPARAADDRAARRASGQAGRGGDRASSLRAGYGDSVLSPGASKDGEAPAARAAADARRRRRFGHWADVVADLLPTWLGAVDEDDGLKVVLAAHGWLRQVLGDSLLADAAGSRFAALLRAPLEALAAAAGPGDDADAGVEEDSAFGDACVETVELFRTFAADARRVPGGAALSDGQKRDGVLAHATLALDGAYAPAVAARLAPHGRRTLAALALGLAEDAAVVLAARDGDGDGGDARWAALRDKVRRVVDVYAGAAVHRRGCPLALAATAPLAVRCAFCVLLARPGPESRDWCARWAANLASDGAGVDPDAAAPDDDVAVRETLGGHVCAEWRRRVEAAAAEASGALGAGREASDALALVDAALRLLPPACLRGAPPAAAEAAAAGAAGAARLLASRPKPRDPKAAPRTGGALDPARVVGALAAVAPWLVALADDGRAGRGAAAGAALGALCDGLAAGSPWPRAARPLRRRVIGLVVAAVGRELDRGGAARGRAPLVAVARRGAALAAATALGLAVAICGAGAAAARDDAGGLGEVGEAAAARRKACRGVAIAALADASGFARELLELGAEGAAVVAVLLRCVLANGAAALARALEDLPGDAPGGLEFERGSSSASRPRDASRAGLGKCDDCAAAGLRALGAWLPLRDASGLWEPLERRAALAVLDAALLGLGGRAARARLPLNDFALHGALDEARRNAEDGGPDAEALDALAAALDDVHDARAAAATLCLRDERRAALVGALWDGLRAAAAEARDALESLHAGPRPPPRAAAAAAAPRTVCLLAQRGDAGGPRYVVALAAAPGEDDAVALGRASTAASRRWTARLAAAAAAERARTPPRRAPTPPSFAAILDGAADPPSPPSATSREARMEKFRRAVRMTMTKPERTRHLSADLDLARDAEADGLIGDLFEGTDGGDGDGSPRGDFRDPRPAATLAREEIDFRADLARDRATAALGRLASAEGRAPPAGADAAPDATLVGPPAAGATFAVESNLDVLDLVLGDAGALLAFERFLDGEFAAEGLRFLAAAALHDGSRDDAARIVAAFVRADAASQVNLPQRIVADVERRLREDDLDGLFDDAVHECRALVANDNLQRFLDKAGADRGAALAPKRVRLVERLRTARQLARAKPVGASRPPPPSPSAADLRAAAAPRPERPAARAPAAALLVHHLGLVAPALDNDGAVALAADVAHVAVAPEGLAAARAVEAAAARPPPVVLLDAPPGDAAFATFLRALDGLDGAAARFALPGDGAAAPDAVVLWEPRAPGAAARAGAAADGAGAATPTLRVRDVGRGLYRLDATGFPPATVPPLVDDVLCGADALPRAVADLAAGLRAPRPGAGLALGALDAPREPSDPPVSVYAALVQREAPRPVAVIPPGKAV</sequence>
<reference evidence="4 5" key="1">
    <citation type="journal article" date="2011" name="Proc. Natl. Acad. Sci. U.S.A.">
        <title>Niche of harmful alga Aureococcus anophagefferens revealed through ecogenomics.</title>
        <authorList>
            <person name="Gobler C.J."/>
            <person name="Berry D.L."/>
            <person name="Dyhrman S.T."/>
            <person name="Wilhelm S.W."/>
            <person name="Salamov A."/>
            <person name="Lobanov A.V."/>
            <person name="Zhang Y."/>
            <person name="Collier J.L."/>
            <person name="Wurch L.L."/>
            <person name="Kustka A.B."/>
            <person name="Dill B.D."/>
            <person name="Shah M."/>
            <person name="VerBerkmoes N.C."/>
            <person name="Kuo A."/>
            <person name="Terry A."/>
            <person name="Pangilinan J."/>
            <person name="Lindquist E.A."/>
            <person name="Lucas S."/>
            <person name="Paulsen I.T."/>
            <person name="Hattenrath-Lehmann T.K."/>
            <person name="Talmage S.C."/>
            <person name="Walker E.A."/>
            <person name="Koch F."/>
            <person name="Burson A.M."/>
            <person name="Marcoval M.A."/>
            <person name="Tang Y.Z."/>
            <person name="Lecleir G.R."/>
            <person name="Coyne K.J."/>
            <person name="Berg G.M."/>
            <person name="Bertrand E.M."/>
            <person name="Saito M.A."/>
            <person name="Gladyshev V.N."/>
            <person name="Grigoriev I.V."/>
        </authorList>
    </citation>
    <scope>NUCLEOTIDE SEQUENCE [LARGE SCALE GENOMIC DNA]</scope>
    <source>
        <strain evidence="5">CCMP 1984</strain>
    </source>
</reference>
<dbReference type="Gene3D" id="1.10.167.10">
    <property type="entry name" value="Regulator of G-protein Signalling 4, domain 2"/>
    <property type="match status" value="1"/>
</dbReference>
<dbReference type="GeneID" id="20224928"/>
<feature type="domain" description="RGS" evidence="2">
    <location>
        <begin position="1722"/>
        <end position="1825"/>
    </location>
</feature>
<evidence type="ECO:0008006" key="6">
    <source>
        <dbReference type="Google" id="ProtNLM"/>
    </source>
</evidence>
<evidence type="ECO:0000313" key="5">
    <source>
        <dbReference type="Proteomes" id="UP000002729"/>
    </source>
</evidence>
<feature type="region of interest" description="Disordered" evidence="1">
    <location>
        <begin position="553"/>
        <end position="583"/>
    </location>
</feature>
<dbReference type="InterPro" id="IPR036305">
    <property type="entry name" value="RGS_sf"/>
</dbReference>
<evidence type="ECO:0000256" key="1">
    <source>
        <dbReference type="SAM" id="MobiDB-lite"/>
    </source>
</evidence>
<feature type="region of interest" description="Disordered" evidence="1">
    <location>
        <begin position="1634"/>
        <end position="1660"/>
    </location>
</feature>
<gene>
    <name evidence="4" type="ORF">AURANDRAFT_64627</name>
</gene>
<dbReference type="PANTHER" id="PTHR12461:SF105">
    <property type="entry name" value="HYPOXIA-INDUCIBLE FACTOR 1-ALPHA INHIBITOR"/>
    <property type="match status" value="1"/>
</dbReference>
<dbReference type="EMBL" id="GL833130">
    <property type="protein sequence ID" value="EGB07545.1"/>
    <property type="molecule type" value="Genomic_DNA"/>
</dbReference>
<accession>F0YB07</accession>
<dbReference type="InterPro" id="IPR041667">
    <property type="entry name" value="Cupin_8"/>
</dbReference>
<dbReference type="PANTHER" id="PTHR12461">
    <property type="entry name" value="HYPOXIA-INDUCIBLE FACTOR 1 ALPHA INHIBITOR-RELATED"/>
    <property type="match status" value="1"/>
</dbReference>
<dbReference type="eggNOG" id="KOG2132">
    <property type="taxonomic scope" value="Eukaryota"/>
</dbReference>
<feature type="compositionally biased region" description="Low complexity" evidence="1">
    <location>
        <begin position="1869"/>
        <end position="1879"/>
    </location>
</feature>
<feature type="compositionally biased region" description="Basic and acidic residues" evidence="1">
    <location>
        <begin position="1646"/>
        <end position="1660"/>
    </location>
</feature>
<evidence type="ECO:0000259" key="3">
    <source>
        <dbReference type="PROSITE" id="PS51184"/>
    </source>
</evidence>
<feature type="compositionally biased region" description="Low complexity" evidence="1">
    <location>
        <begin position="410"/>
        <end position="420"/>
    </location>
</feature>
<dbReference type="RefSeq" id="XP_009037548.1">
    <property type="nucleotide sequence ID" value="XM_009039300.1"/>
</dbReference>
<name>F0YB07_AURAN</name>
<feature type="region of interest" description="Disordered" evidence="1">
    <location>
        <begin position="410"/>
        <end position="429"/>
    </location>
</feature>
<evidence type="ECO:0000259" key="2">
    <source>
        <dbReference type="PROSITE" id="PS50132"/>
    </source>
</evidence>
<proteinExistence type="predicted"/>